<gene>
    <name evidence="1" type="ORF">MA16_Dca015985</name>
</gene>
<accession>A0A2I0VV21</accession>
<organism evidence="1 2">
    <name type="scientific">Dendrobium catenatum</name>
    <dbReference type="NCBI Taxonomy" id="906689"/>
    <lineage>
        <taxon>Eukaryota</taxon>
        <taxon>Viridiplantae</taxon>
        <taxon>Streptophyta</taxon>
        <taxon>Embryophyta</taxon>
        <taxon>Tracheophyta</taxon>
        <taxon>Spermatophyta</taxon>
        <taxon>Magnoliopsida</taxon>
        <taxon>Liliopsida</taxon>
        <taxon>Asparagales</taxon>
        <taxon>Orchidaceae</taxon>
        <taxon>Epidendroideae</taxon>
        <taxon>Malaxideae</taxon>
        <taxon>Dendrobiinae</taxon>
        <taxon>Dendrobium</taxon>
    </lineage>
</organism>
<reference evidence="1 2" key="1">
    <citation type="journal article" date="2016" name="Sci. Rep.">
        <title>The Dendrobium catenatum Lindl. genome sequence provides insights into polysaccharide synthase, floral development and adaptive evolution.</title>
        <authorList>
            <person name="Zhang G.Q."/>
            <person name="Xu Q."/>
            <person name="Bian C."/>
            <person name="Tsai W.C."/>
            <person name="Yeh C.M."/>
            <person name="Liu K.W."/>
            <person name="Yoshida K."/>
            <person name="Zhang L.S."/>
            <person name="Chang S.B."/>
            <person name="Chen F."/>
            <person name="Shi Y."/>
            <person name="Su Y.Y."/>
            <person name="Zhang Y.Q."/>
            <person name="Chen L.J."/>
            <person name="Yin Y."/>
            <person name="Lin M."/>
            <person name="Huang H."/>
            <person name="Deng H."/>
            <person name="Wang Z.W."/>
            <person name="Zhu S.L."/>
            <person name="Zhao X."/>
            <person name="Deng C."/>
            <person name="Niu S.C."/>
            <person name="Huang J."/>
            <person name="Wang M."/>
            <person name="Liu G.H."/>
            <person name="Yang H.J."/>
            <person name="Xiao X.J."/>
            <person name="Hsiao Y.Y."/>
            <person name="Wu W.L."/>
            <person name="Chen Y.Y."/>
            <person name="Mitsuda N."/>
            <person name="Ohme-Takagi M."/>
            <person name="Luo Y.B."/>
            <person name="Van de Peer Y."/>
            <person name="Liu Z.J."/>
        </authorList>
    </citation>
    <scope>NUCLEOTIDE SEQUENCE [LARGE SCALE GENOMIC DNA]</scope>
    <source>
        <tissue evidence="1">The whole plant</tissue>
    </source>
</reference>
<name>A0A2I0VV21_9ASPA</name>
<evidence type="ECO:0000313" key="2">
    <source>
        <dbReference type="Proteomes" id="UP000233837"/>
    </source>
</evidence>
<dbReference type="Proteomes" id="UP000233837">
    <property type="component" value="Unassembled WGS sequence"/>
</dbReference>
<evidence type="ECO:0000313" key="1">
    <source>
        <dbReference type="EMBL" id="PKU67256.1"/>
    </source>
</evidence>
<sequence length="61" mass="7113">MSKPFEEAYELIEEMDFNNFLWSTDRINPKRIARVYELDALSILIAQVVIISKKLNIIGVN</sequence>
<keyword evidence="2" id="KW-1185">Reference proteome</keyword>
<reference evidence="1 2" key="2">
    <citation type="journal article" date="2017" name="Nature">
        <title>The Apostasia genome and the evolution of orchids.</title>
        <authorList>
            <person name="Zhang G.Q."/>
            <person name="Liu K.W."/>
            <person name="Li Z."/>
            <person name="Lohaus R."/>
            <person name="Hsiao Y.Y."/>
            <person name="Niu S.C."/>
            <person name="Wang J.Y."/>
            <person name="Lin Y.C."/>
            <person name="Xu Q."/>
            <person name="Chen L.J."/>
            <person name="Yoshida K."/>
            <person name="Fujiwara S."/>
            <person name="Wang Z.W."/>
            <person name="Zhang Y.Q."/>
            <person name="Mitsuda N."/>
            <person name="Wang M."/>
            <person name="Liu G.H."/>
            <person name="Pecoraro L."/>
            <person name="Huang H.X."/>
            <person name="Xiao X.J."/>
            <person name="Lin M."/>
            <person name="Wu X.Y."/>
            <person name="Wu W.L."/>
            <person name="Chen Y.Y."/>
            <person name="Chang S.B."/>
            <person name="Sakamoto S."/>
            <person name="Ohme-Takagi M."/>
            <person name="Yagi M."/>
            <person name="Zeng S.J."/>
            <person name="Shen C.Y."/>
            <person name="Yeh C.M."/>
            <person name="Luo Y.B."/>
            <person name="Tsai W.C."/>
            <person name="Van de Peer Y."/>
            <person name="Liu Z.J."/>
        </authorList>
    </citation>
    <scope>NUCLEOTIDE SEQUENCE [LARGE SCALE GENOMIC DNA]</scope>
    <source>
        <tissue evidence="1">The whole plant</tissue>
    </source>
</reference>
<protein>
    <submittedName>
        <fullName evidence="1">Uncharacterized protein</fullName>
    </submittedName>
</protein>
<proteinExistence type="predicted"/>
<dbReference type="EMBL" id="KZ503212">
    <property type="protein sequence ID" value="PKU67256.1"/>
    <property type="molecule type" value="Genomic_DNA"/>
</dbReference>
<dbReference type="AlphaFoldDB" id="A0A2I0VV21"/>